<dbReference type="PANTHER" id="PTHR13528:SF2">
    <property type="entry name" value="LARGE RIBOSOMAL SUBUNIT PROTEIN BL28M"/>
    <property type="match status" value="1"/>
</dbReference>
<comment type="caution">
    <text evidence="6">The sequence shown here is derived from an EMBL/GenBank/DDBJ whole genome shotgun (WGS) entry which is preliminary data.</text>
</comment>
<gene>
    <name evidence="6" type="ORF">ILUMI_18306</name>
</gene>
<dbReference type="GO" id="GO:0005762">
    <property type="term" value="C:mitochondrial large ribosomal subunit"/>
    <property type="evidence" value="ECO:0007669"/>
    <property type="project" value="TreeGrafter"/>
</dbReference>
<accession>A0A8K0CMD2</accession>
<evidence type="ECO:0000256" key="2">
    <source>
        <dbReference type="ARBA" id="ARBA00022980"/>
    </source>
</evidence>
<dbReference type="Proteomes" id="UP000801492">
    <property type="component" value="Unassembled WGS sequence"/>
</dbReference>
<keyword evidence="3" id="KW-0687">Ribonucleoprotein</keyword>
<dbReference type="EMBL" id="VTPC01081343">
    <property type="protein sequence ID" value="KAF2887867.1"/>
    <property type="molecule type" value="Genomic_DNA"/>
</dbReference>
<evidence type="ECO:0000313" key="6">
    <source>
        <dbReference type="EMBL" id="KAF2887867.1"/>
    </source>
</evidence>
<comment type="similarity">
    <text evidence="1">Belongs to the bacterial ribosomal protein bL28 family.</text>
</comment>
<dbReference type="AlphaFoldDB" id="A0A8K0CMD2"/>
<dbReference type="OrthoDB" id="361870at2759"/>
<dbReference type="PANTHER" id="PTHR13528">
    <property type="entry name" value="39S RIBOSOMAL PROTEIN L28, MITOCHONDRIAL"/>
    <property type="match status" value="1"/>
</dbReference>
<reference evidence="6" key="1">
    <citation type="submission" date="2019-08" db="EMBL/GenBank/DDBJ databases">
        <title>The genome of the North American firefly Photinus pyralis.</title>
        <authorList>
            <consortium name="Photinus pyralis genome working group"/>
            <person name="Fallon T.R."/>
            <person name="Sander Lower S.E."/>
            <person name="Weng J.-K."/>
        </authorList>
    </citation>
    <scope>NUCLEOTIDE SEQUENCE</scope>
    <source>
        <strain evidence="6">TRF0915ILg1</strain>
        <tissue evidence="6">Whole body</tissue>
    </source>
</reference>
<keyword evidence="7" id="KW-1185">Reference proteome</keyword>
<dbReference type="Gene3D" id="2.30.170.40">
    <property type="entry name" value="Ribosomal protein L28/L24"/>
    <property type="match status" value="1"/>
</dbReference>
<evidence type="ECO:0000256" key="5">
    <source>
        <dbReference type="ARBA" id="ARBA00035538"/>
    </source>
</evidence>
<feature type="non-terminal residue" evidence="6">
    <location>
        <position position="1"/>
    </location>
</feature>
<dbReference type="InterPro" id="IPR034704">
    <property type="entry name" value="Ribosomal_bL28/bL31-like_sf"/>
</dbReference>
<evidence type="ECO:0000256" key="1">
    <source>
        <dbReference type="ARBA" id="ARBA00008760"/>
    </source>
</evidence>
<evidence type="ECO:0000256" key="4">
    <source>
        <dbReference type="ARBA" id="ARBA00035269"/>
    </source>
</evidence>
<proteinExistence type="inferred from homology"/>
<dbReference type="InterPro" id="IPR026569">
    <property type="entry name" value="Ribosomal_bL28"/>
</dbReference>
<dbReference type="SUPFAM" id="SSF143800">
    <property type="entry name" value="L28p-like"/>
    <property type="match status" value="1"/>
</dbReference>
<evidence type="ECO:0000313" key="7">
    <source>
        <dbReference type="Proteomes" id="UP000801492"/>
    </source>
</evidence>
<dbReference type="GO" id="GO:0003735">
    <property type="term" value="F:structural constituent of ribosome"/>
    <property type="evidence" value="ECO:0007669"/>
    <property type="project" value="InterPro"/>
</dbReference>
<sequence length="198" mass="23126">MSSQAIKALGLFKKLTPFDRGLGTRLPEAYKKFYKEWKYTEPTVVHNIPEEGRWKRDEVTGEVHPIQNTPIPVRFPPEHDEQIWGGEGVIQGFQKRSKYRRRVPHFWVPVLQRSVVYSEVLDKHISVIVTDRALQLINANYGFDHYLLKTLACDLKSLLPLGLKRKILQELLNGCPTYADRPEKQQEIYNCYKQYLTA</sequence>
<evidence type="ECO:0000256" key="3">
    <source>
        <dbReference type="ARBA" id="ARBA00023274"/>
    </source>
</evidence>
<dbReference type="InterPro" id="IPR037147">
    <property type="entry name" value="Ribosomal_bL28_sf"/>
</dbReference>
<organism evidence="6 7">
    <name type="scientific">Ignelater luminosus</name>
    <name type="common">Cucubano</name>
    <name type="synonym">Pyrophorus luminosus</name>
    <dbReference type="NCBI Taxonomy" id="2038154"/>
    <lineage>
        <taxon>Eukaryota</taxon>
        <taxon>Metazoa</taxon>
        <taxon>Ecdysozoa</taxon>
        <taxon>Arthropoda</taxon>
        <taxon>Hexapoda</taxon>
        <taxon>Insecta</taxon>
        <taxon>Pterygota</taxon>
        <taxon>Neoptera</taxon>
        <taxon>Endopterygota</taxon>
        <taxon>Coleoptera</taxon>
        <taxon>Polyphaga</taxon>
        <taxon>Elateriformia</taxon>
        <taxon>Elateroidea</taxon>
        <taxon>Elateridae</taxon>
        <taxon>Agrypninae</taxon>
        <taxon>Pyrophorini</taxon>
        <taxon>Ignelater</taxon>
    </lineage>
</organism>
<protein>
    <recommendedName>
        <fullName evidence="4">Large ribosomal subunit protein bL28m</fullName>
    </recommendedName>
    <alternativeName>
        <fullName evidence="5">39S ribosomal protein L28, mitochondrial</fullName>
    </alternativeName>
</protein>
<name>A0A8K0CMD2_IGNLU</name>
<keyword evidence="2" id="KW-0689">Ribosomal protein</keyword>